<name>A0A849CHD8_9NOCA</name>
<feature type="compositionally biased region" description="Low complexity" evidence="1">
    <location>
        <begin position="41"/>
        <end position="51"/>
    </location>
</feature>
<dbReference type="RefSeq" id="WP_067528127.1">
    <property type="nucleotide sequence ID" value="NZ_JABELX010000021.1"/>
</dbReference>
<comment type="caution">
    <text evidence="3">The sequence shown here is derived from an EMBL/GenBank/DDBJ whole genome shotgun (WGS) entry which is preliminary data.</text>
</comment>
<feature type="transmembrane region" description="Helical" evidence="2">
    <location>
        <begin position="83"/>
        <end position="102"/>
    </location>
</feature>
<sequence length="238" mass="25418">MANKRPAVNRVTPKRRPAAQRSSGARTTAADVRGQADRGTSDTARSSSTARPRVGLSKERPAASRPQRQPAARGAWWKTWRTAIICGIAAAVLGAFAVVAAFRPGVDDSNLAYVDNKSTTEVKAAASNALSTLYGYRAAEIDTWKDAVGAVLTDDMRADLEKYIDTTVDTIKQAQTDTEVTTDPIGVTLLTDDRAELLVDLNVVAVKDGSPQPLASGPVVLRMQKVDGRWLAAEIADN</sequence>
<dbReference type="InterPro" id="IPR032710">
    <property type="entry name" value="NTF2-like_dom_sf"/>
</dbReference>
<evidence type="ECO:0000256" key="1">
    <source>
        <dbReference type="SAM" id="MobiDB-lite"/>
    </source>
</evidence>
<evidence type="ECO:0000313" key="3">
    <source>
        <dbReference type="EMBL" id="NNH75359.1"/>
    </source>
</evidence>
<organism evidence="3 4">
    <name type="scientific">Nocardia uniformis</name>
    <dbReference type="NCBI Taxonomy" id="53432"/>
    <lineage>
        <taxon>Bacteria</taxon>
        <taxon>Bacillati</taxon>
        <taxon>Actinomycetota</taxon>
        <taxon>Actinomycetes</taxon>
        <taxon>Mycobacteriales</taxon>
        <taxon>Nocardiaceae</taxon>
        <taxon>Nocardia</taxon>
    </lineage>
</organism>
<dbReference type="AlphaFoldDB" id="A0A849CHD8"/>
<reference evidence="3 4" key="1">
    <citation type="submission" date="2020-05" db="EMBL/GenBank/DDBJ databases">
        <title>MicrobeNet Type strains.</title>
        <authorList>
            <person name="Nicholson A.C."/>
        </authorList>
    </citation>
    <scope>NUCLEOTIDE SEQUENCE [LARGE SCALE GENOMIC DNA]</scope>
    <source>
        <strain evidence="3 4">JCM 3224</strain>
    </source>
</reference>
<evidence type="ECO:0000256" key="2">
    <source>
        <dbReference type="SAM" id="Phobius"/>
    </source>
</evidence>
<protein>
    <recommendedName>
        <fullName evidence="5">Mce-associated membrane protein</fullName>
    </recommendedName>
</protein>
<keyword evidence="2" id="KW-1133">Transmembrane helix</keyword>
<accession>A0A849CHD8</accession>
<dbReference type="EMBL" id="JABELX010000021">
    <property type="protein sequence ID" value="NNH75359.1"/>
    <property type="molecule type" value="Genomic_DNA"/>
</dbReference>
<keyword evidence="2" id="KW-0472">Membrane</keyword>
<evidence type="ECO:0000313" key="4">
    <source>
        <dbReference type="Proteomes" id="UP000586827"/>
    </source>
</evidence>
<evidence type="ECO:0008006" key="5">
    <source>
        <dbReference type="Google" id="ProtNLM"/>
    </source>
</evidence>
<keyword evidence="2" id="KW-0812">Transmembrane</keyword>
<dbReference type="Proteomes" id="UP000586827">
    <property type="component" value="Unassembled WGS sequence"/>
</dbReference>
<gene>
    <name evidence="3" type="ORF">HLB23_36855</name>
</gene>
<feature type="region of interest" description="Disordered" evidence="1">
    <location>
        <begin position="1"/>
        <end position="72"/>
    </location>
</feature>
<proteinExistence type="predicted"/>
<feature type="compositionally biased region" description="Low complexity" evidence="1">
    <location>
        <begin position="63"/>
        <end position="72"/>
    </location>
</feature>
<dbReference type="SUPFAM" id="SSF54427">
    <property type="entry name" value="NTF2-like"/>
    <property type="match status" value="1"/>
</dbReference>
<keyword evidence="4" id="KW-1185">Reference proteome</keyword>